<dbReference type="WBParaSite" id="Minc3s07805g41558">
    <property type="protein sequence ID" value="Minc3s07805g41558"/>
    <property type="gene ID" value="Minc3s07805g41558"/>
</dbReference>
<keyword evidence="1" id="KW-1185">Reference proteome</keyword>
<dbReference type="AlphaFoldDB" id="A0A914NLY4"/>
<reference evidence="2" key="1">
    <citation type="submission" date="2022-11" db="UniProtKB">
        <authorList>
            <consortium name="WormBaseParasite"/>
        </authorList>
    </citation>
    <scope>IDENTIFICATION</scope>
</reference>
<dbReference type="InterPro" id="IPR037213">
    <property type="entry name" value="Run_dom_sf"/>
</dbReference>
<proteinExistence type="predicted"/>
<dbReference type="Gene3D" id="1.20.58.900">
    <property type="match status" value="1"/>
</dbReference>
<dbReference type="Proteomes" id="UP000887563">
    <property type="component" value="Unplaced"/>
</dbReference>
<protein>
    <submittedName>
        <fullName evidence="2">RUN domain-containing protein</fullName>
    </submittedName>
</protein>
<organism evidence="1 2">
    <name type="scientific">Meloidogyne incognita</name>
    <name type="common">Southern root-knot nematode worm</name>
    <name type="synonym">Oxyuris incognita</name>
    <dbReference type="NCBI Taxonomy" id="6306"/>
    <lineage>
        <taxon>Eukaryota</taxon>
        <taxon>Metazoa</taxon>
        <taxon>Ecdysozoa</taxon>
        <taxon>Nematoda</taxon>
        <taxon>Chromadorea</taxon>
        <taxon>Rhabditida</taxon>
        <taxon>Tylenchina</taxon>
        <taxon>Tylenchomorpha</taxon>
        <taxon>Tylenchoidea</taxon>
        <taxon>Meloidogynidae</taxon>
        <taxon>Meloidogyninae</taxon>
        <taxon>Meloidogyne</taxon>
        <taxon>Meloidogyne incognita group</taxon>
    </lineage>
</organism>
<sequence length="135" mass="15345">MATVTTSFINVIRQLTGKGPVTASIFQLCEELEVSEKPKNSLVSHFFQGLIALHSVDCWFSYIVLKEHQLRKFYVETSFLLGANTSYRCLFARFIDYLELLSVLNLCNRRGSLSSNKKFNKKTPPISDNIIFGSL</sequence>
<evidence type="ECO:0000313" key="1">
    <source>
        <dbReference type="Proteomes" id="UP000887563"/>
    </source>
</evidence>
<evidence type="ECO:0000313" key="2">
    <source>
        <dbReference type="WBParaSite" id="Minc3s07805g41558"/>
    </source>
</evidence>
<name>A0A914NLY4_MELIC</name>
<accession>A0A914NLY4</accession>